<accession>A0A955RHY5</accession>
<dbReference type="EMBL" id="JAGQLG010000005">
    <property type="protein sequence ID" value="MCA9381810.1"/>
    <property type="molecule type" value="Genomic_DNA"/>
</dbReference>
<evidence type="ECO:0000313" key="2">
    <source>
        <dbReference type="Proteomes" id="UP000782843"/>
    </source>
</evidence>
<sequence length="132" mass="15615">MEYKFNYNFFVNILKLCGLSDKVIEMYLQKYRGLMNVKLYELILKYDPDTNKSLQAITNDAEVQTVLTNLAKSKAWPTINLELEKYMFQLIDDTLDALNKVITEEQKIEIVKYLDEYENRLDVLEKQADSQQ</sequence>
<proteinExistence type="predicted"/>
<comment type="caution">
    <text evidence="1">The sequence shown here is derived from an EMBL/GenBank/DDBJ whole genome shotgun (WGS) entry which is preliminary data.</text>
</comment>
<dbReference type="AlphaFoldDB" id="A0A955RHY5"/>
<name>A0A955RHY5_9BACT</name>
<organism evidence="1 2">
    <name type="scientific">Candidatus Dojkabacteria bacterium</name>
    <dbReference type="NCBI Taxonomy" id="2099670"/>
    <lineage>
        <taxon>Bacteria</taxon>
        <taxon>Candidatus Dojkabacteria</taxon>
    </lineage>
</organism>
<gene>
    <name evidence="1" type="ORF">KC660_00185</name>
</gene>
<protein>
    <submittedName>
        <fullName evidence="1">Uncharacterized protein</fullName>
    </submittedName>
</protein>
<evidence type="ECO:0000313" key="1">
    <source>
        <dbReference type="EMBL" id="MCA9381810.1"/>
    </source>
</evidence>
<reference evidence="1" key="1">
    <citation type="submission" date="2020-04" db="EMBL/GenBank/DDBJ databases">
        <authorList>
            <person name="Zhang T."/>
        </authorList>
    </citation>
    <scope>NUCLEOTIDE SEQUENCE</scope>
    <source>
        <strain evidence="1">HKST-UBA10</strain>
    </source>
</reference>
<reference evidence="1" key="2">
    <citation type="journal article" date="2021" name="Microbiome">
        <title>Successional dynamics and alternative stable states in a saline activated sludge microbial community over 9 years.</title>
        <authorList>
            <person name="Wang Y."/>
            <person name="Ye J."/>
            <person name="Ju F."/>
            <person name="Liu L."/>
            <person name="Boyd J.A."/>
            <person name="Deng Y."/>
            <person name="Parks D.H."/>
            <person name="Jiang X."/>
            <person name="Yin X."/>
            <person name="Woodcroft B.J."/>
            <person name="Tyson G.W."/>
            <person name="Hugenholtz P."/>
            <person name="Polz M.F."/>
            <person name="Zhang T."/>
        </authorList>
    </citation>
    <scope>NUCLEOTIDE SEQUENCE</scope>
    <source>
        <strain evidence="1">HKST-UBA10</strain>
    </source>
</reference>
<dbReference type="Proteomes" id="UP000782843">
    <property type="component" value="Unassembled WGS sequence"/>
</dbReference>